<reference evidence="2" key="1">
    <citation type="submission" date="2022-05" db="EMBL/GenBank/DDBJ databases">
        <title>An RpoN-dependent PEP-CTERM gene is involved in floc formation of an Aquincola tertiaricarbonis strain.</title>
        <authorList>
            <person name="Qiu D."/>
            <person name="Xia M."/>
        </authorList>
    </citation>
    <scope>NUCLEOTIDE SEQUENCE</scope>
    <source>
        <strain evidence="2">RN12</strain>
    </source>
</reference>
<dbReference type="PRINTS" id="PR00081">
    <property type="entry name" value="GDHRDH"/>
</dbReference>
<gene>
    <name evidence="2" type="ORF">MW290_02920</name>
</gene>
<dbReference type="InterPro" id="IPR036291">
    <property type="entry name" value="NAD(P)-bd_dom_sf"/>
</dbReference>
<evidence type="ECO:0000313" key="2">
    <source>
        <dbReference type="EMBL" id="URI07590.1"/>
    </source>
</evidence>
<protein>
    <submittedName>
        <fullName evidence="2">SDR family oxidoreductase</fullName>
    </submittedName>
</protein>
<evidence type="ECO:0000256" key="1">
    <source>
        <dbReference type="ARBA" id="ARBA00006484"/>
    </source>
</evidence>
<dbReference type="EMBL" id="CP097635">
    <property type="protein sequence ID" value="URI07590.1"/>
    <property type="molecule type" value="Genomic_DNA"/>
</dbReference>
<dbReference type="PANTHER" id="PTHR42760">
    <property type="entry name" value="SHORT-CHAIN DEHYDROGENASES/REDUCTASES FAMILY MEMBER"/>
    <property type="match status" value="1"/>
</dbReference>
<accession>A0ABY4S5S8</accession>
<comment type="similarity">
    <text evidence="1">Belongs to the short-chain dehydrogenases/reductases (SDR) family.</text>
</comment>
<dbReference type="Gene3D" id="3.40.50.720">
    <property type="entry name" value="NAD(P)-binding Rossmann-like Domain"/>
    <property type="match status" value="1"/>
</dbReference>
<sequence>MTTSSSLPLAVVTGGGTGLGLATGIELRARGYRVLALGLDTEPELEGSGIDFRRLDITDAAAVQAVAAQEPQVAVLVNAAGVILREGREFTIDGFRQVVDINLNGTQLACLAFHEALARQRGAVVNFASMWSYFGSAFNPGYTASKGAVVALTRSLAVAFAPQHIRVNAIAPGWIRTRMAAPVMADPQRSAAVLQRLPAGEMGEPSDIAKAAAFLVSTDARYITGVTLPVDGGYSIA</sequence>
<dbReference type="PANTHER" id="PTHR42760:SF40">
    <property type="entry name" value="3-OXOACYL-[ACYL-CARRIER-PROTEIN] REDUCTASE, CHLOROPLASTIC"/>
    <property type="match status" value="1"/>
</dbReference>
<evidence type="ECO:0000313" key="3">
    <source>
        <dbReference type="Proteomes" id="UP001056201"/>
    </source>
</evidence>
<keyword evidence="3" id="KW-1185">Reference proteome</keyword>
<proteinExistence type="inferred from homology"/>
<dbReference type="SUPFAM" id="SSF51735">
    <property type="entry name" value="NAD(P)-binding Rossmann-fold domains"/>
    <property type="match status" value="1"/>
</dbReference>
<dbReference type="RefSeq" id="WP_250195824.1">
    <property type="nucleotide sequence ID" value="NZ_CP097635.1"/>
</dbReference>
<dbReference type="Pfam" id="PF13561">
    <property type="entry name" value="adh_short_C2"/>
    <property type="match status" value="1"/>
</dbReference>
<dbReference type="InterPro" id="IPR002347">
    <property type="entry name" value="SDR_fam"/>
</dbReference>
<dbReference type="PRINTS" id="PR00080">
    <property type="entry name" value="SDRFAMILY"/>
</dbReference>
<organism evidence="2 3">
    <name type="scientific">Aquincola tertiaricarbonis</name>
    <dbReference type="NCBI Taxonomy" id="391953"/>
    <lineage>
        <taxon>Bacteria</taxon>
        <taxon>Pseudomonadati</taxon>
        <taxon>Pseudomonadota</taxon>
        <taxon>Betaproteobacteria</taxon>
        <taxon>Burkholderiales</taxon>
        <taxon>Sphaerotilaceae</taxon>
        <taxon>Aquincola</taxon>
    </lineage>
</organism>
<dbReference type="Proteomes" id="UP001056201">
    <property type="component" value="Chromosome 1"/>
</dbReference>
<name>A0ABY4S5S8_AQUTE</name>
<dbReference type="PROSITE" id="PS00061">
    <property type="entry name" value="ADH_SHORT"/>
    <property type="match status" value="1"/>
</dbReference>
<dbReference type="InterPro" id="IPR020904">
    <property type="entry name" value="Sc_DH/Rdtase_CS"/>
</dbReference>